<gene>
    <name evidence="3" type="ORF">SAMN04487928_10745</name>
</gene>
<evidence type="ECO:0000313" key="4">
    <source>
        <dbReference type="Proteomes" id="UP000182624"/>
    </source>
</evidence>
<keyword evidence="2" id="KW-0732">Signal</keyword>
<dbReference type="EMBL" id="FOXO01000007">
    <property type="protein sequence ID" value="SFP73825.1"/>
    <property type="molecule type" value="Genomic_DNA"/>
</dbReference>
<sequence>MMKKQFFLLYFIFLLSLSGCSLEQIGEHEASAELSLEQIYSYFETEEEDTKEDSGQYSTLEESGNDMLSDSSDVAATETKSGILSDPSDINLRDTYGNGKNYVFTYGNEEFSAVYTTDNWRIYDSYKINNTEDITIICEALIRVHQIHGSDMESYRTAEDMAYEWLQHNIAYQILSDDSSWKVHAQNVDLDPKDQGKSISEIYEDRTGKEFNIKEFLQSP</sequence>
<name>A0A1I5SSV9_9FIRM</name>
<dbReference type="PROSITE" id="PS51257">
    <property type="entry name" value="PROKAR_LIPOPROTEIN"/>
    <property type="match status" value="1"/>
</dbReference>
<protein>
    <recommendedName>
        <fullName evidence="5">Lipoprotein</fullName>
    </recommendedName>
</protein>
<accession>A0A1I5SSV9</accession>
<reference evidence="4" key="1">
    <citation type="submission" date="2016-10" db="EMBL/GenBank/DDBJ databases">
        <authorList>
            <person name="Varghese N."/>
            <person name="Submissions S."/>
        </authorList>
    </citation>
    <scope>NUCLEOTIDE SEQUENCE [LARGE SCALE GENOMIC DNA]</scope>
    <source>
        <strain evidence="4">P18</strain>
    </source>
</reference>
<keyword evidence="4" id="KW-1185">Reference proteome</keyword>
<evidence type="ECO:0000313" key="3">
    <source>
        <dbReference type="EMBL" id="SFP73825.1"/>
    </source>
</evidence>
<feature type="signal peptide" evidence="2">
    <location>
        <begin position="1"/>
        <end position="23"/>
    </location>
</feature>
<proteinExistence type="predicted"/>
<dbReference type="RefSeq" id="WP_143087430.1">
    <property type="nucleotide sequence ID" value="NZ_FOXO01000007.1"/>
</dbReference>
<dbReference type="Proteomes" id="UP000182624">
    <property type="component" value="Unassembled WGS sequence"/>
</dbReference>
<evidence type="ECO:0008006" key="5">
    <source>
        <dbReference type="Google" id="ProtNLM"/>
    </source>
</evidence>
<evidence type="ECO:0000256" key="2">
    <source>
        <dbReference type="SAM" id="SignalP"/>
    </source>
</evidence>
<organism evidence="3 4">
    <name type="scientific">Butyrivibrio proteoclasticus</name>
    <dbReference type="NCBI Taxonomy" id="43305"/>
    <lineage>
        <taxon>Bacteria</taxon>
        <taxon>Bacillati</taxon>
        <taxon>Bacillota</taxon>
        <taxon>Clostridia</taxon>
        <taxon>Lachnospirales</taxon>
        <taxon>Lachnospiraceae</taxon>
        <taxon>Butyrivibrio</taxon>
    </lineage>
</organism>
<feature type="compositionally biased region" description="Polar residues" evidence="1">
    <location>
        <begin position="55"/>
        <end position="72"/>
    </location>
</feature>
<feature type="chain" id="PRO_5038368292" description="Lipoprotein" evidence="2">
    <location>
        <begin position="24"/>
        <end position="220"/>
    </location>
</feature>
<feature type="region of interest" description="Disordered" evidence="1">
    <location>
        <begin position="45"/>
        <end position="72"/>
    </location>
</feature>
<evidence type="ECO:0000256" key="1">
    <source>
        <dbReference type="SAM" id="MobiDB-lite"/>
    </source>
</evidence>
<dbReference type="OrthoDB" id="114026at2"/>
<dbReference type="AlphaFoldDB" id="A0A1I5SSV9"/>